<dbReference type="KEGG" id="pfer:IRI77_10380"/>
<evidence type="ECO:0000313" key="2">
    <source>
        <dbReference type="EMBL" id="QOY90336.1"/>
    </source>
</evidence>
<keyword evidence="3" id="KW-1185">Reference proteome</keyword>
<dbReference type="Pfam" id="PF13088">
    <property type="entry name" value="BNR_2"/>
    <property type="match status" value="1"/>
</dbReference>
<feature type="domain" description="Sialidase" evidence="1">
    <location>
        <begin position="61"/>
        <end position="323"/>
    </location>
</feature>
<dbReference type="PANTHER" id="PTHR43752">
    <property type="entry name" value="BNR/ASP-BOX REPEAT FAMILY PROTEIN"/>
    <property type="match status" value="1"/>
</dbReference>
<accession>A0A7S7SN99</accession>
<evidence type="ECO:0000313" key="3">
    <source>
        <dbReference type="Proteomes" id="UP000593892"/>
    </source>
</evidence>
<dbReference type="InterPro" id="IPR011040">
    <property type="entry name" value="Sialidase"/>
</dbReference>
<name>A0A7S7SN99_PALFE</name>
<dbReference type="PANTHER" id="PTHR43752:SF2">
    <property type="entry name" value="BNR_ASP-BOX REPEAT FAMILY PROTEIN"/>
    <property type="match status" value="1"/>
</dbReference>
<sequence>MPFPPVEIMPFLSTVTHVSVERATPQGPFYLHESGIAYYKGQLHAIWANGPTELNFYEESTRTRVSNDKGMTWSASTEIAPGGPQFAHNHPVIFTHKGQLWAYAANFNKEEKRPRVKAFLFNAKSGKWEAKGLVMEDFVPFDPPKKMADGNWILTGEKSFDTNPRVLISKGDDFSHWTPVDLPMPEGMKLIFPETTTLVYPDELIAVTRNSLAPRALVSVSRDNGRHWSPLEASNLPMVASKPLGGVLSTGQRYLISNTPDKGRQLLTIAVTAPGERKFSKVWKIRHQGYPVRRSTQYVPLEAKDGTTHWAYPAALELDGKLYVTYSVAKEDCELSIIPLTALRVD</sequence>
<dbReference type="SUPFAM" id="SSF50939">
    <property type="entry name" value="Sialidases"/>
    <property type="match status" value="1"/>
</dbReference>
<gene>
    <name evidence="2" type="ORF">IRI77_10380</name>
</gene>
<dbReference type="CDD" id="cd15482">
    <property type="entry name" value="Sialidase_non-viral"/>
    <property type="match status" value="1"/>
</dbReference>
<reference evidence="2 3" key="1">
    <citation type="submission" date="2020-10" db="EMBL/GenBank/DDBJ databases">
        <title>Complete genome sequence of Paludibaculum fermentans P105T, a facultatively anaerobic acidobacterium capable of dissimilatory Fe(III) reduction.</title>
        <authorList>
            <person name="Dedysh S.N."/>
            <person name="Beletsky A.V."/>
            <person name="Kulichevskaya I.S."/>
            <person name="Mardanov A.V."/>
            <person name="Ravin N.V."/>
        </authorList>
    </citation>
    <scope>NUCLEOTIDE SEQUENCE [LARGE SCALE GENOMIC DNA]</scope>
    <source>
        <strain evidence="2 3">P105</strain>
    </source>
</reference>
<protein>
    <submittedName>
        <fullName evidence="2">Exo-alpha-sialidase</fullName>
    </submittedName>
</protein>
<dbReference type="Gene3D" id="2.120.10.10">
    <property type="match status" value="1"/>
</dbReference>
<dbReference type="AlphaFoldDB" id="A0A7S7SN99"/>
<dbReference type="EMBL" id="CP063849">
    <property type="protein sequence ID" value="QOY90336.1"/>
    <property type="molecule type" value="Genomic_DNA"/>
</dbReference>
<dbReference type="InterPro" id="IPR036278">
    <property type="entry name" value="Sialidase_sf"/>
</dbReference>
<dbReference type="Proteomes" id="UP000593892">
    <property type="component" value="Chromosome"/>
</dbReference>
<proteinExistence type="predicted"/>
<organism evidence="2 3">
    <name type="scientific">Paludibaculum fermentans</name>
    <dbReference type="NCBI Taxonomy" id="1473598"/>
    <lineage>
        <taxon>Bacteria</taxon>
        <taxon>Pseudomonadati</taxon>
        <taxon>Acidobacteriota</taxon>
        <taxon>Terriglobia</taxon>
        <taxon>Bryobacterales</taxon>
        <taxon>Bryobacteraceae</taxon>
        <taxon>Paludibaculum</taxon>
    </lineage>
</organism>
<dbReference type="RefSeq" id="WP_194452001.1">
    <property type="nucleotide sequence ID" value="NZ_CP063849.1"/>
</dbReference>
<evidence type="ECO:0000259" key="1">
    <source>
        <dbReference type="Pfam" id="PF13088"/>
    </source>
</evidence>